<protein>
    <submittedName>
        <fullName evidence="2">Uncharacterized protein</fullName>
    </submittedName>
</protein>
<organism evidence="2 4">
    <name type="scientific">Rotaria magnacalcarata</name>
    <dbReference type="NCBI Taxonomy" id="392030"/>
    <lineage>
        <taxon>Eukaryota</taxon>
        <taxon>Metazoa</taxon>
        <taxon>Spiralia</taxon>
        <taxon>Gnathifera</taxon>
        <taxon>Rotifera</taxon>
        <taxon>Eurotatoria</taxon>
        <taxon>Bdelloidea</taxon>
        <taxon>Philodinida</taxon>
        <taxon>Philodinidae</taxon>
        <taxon>Rotaria</taxon>
    </lineage>
</organism>
<proteinExistence type="predicted"/>
<feature type="compositionally biased region" description="Polar residues" evidence="1">
    <location>
        <begin position="1"/>
        <end position="14"/>
    </location>
</feature>
<evidence type="ECO:0000313" key="2">
    <source>
        <dbReference type="EMBL" id="CAF2045513.1"/>
    </source>
</evidence>
<evidence type="ECO:0000313" key="3">
    <source>
        <dbReference type="EMBL" id="CAF4391277.1"/>
    </source>
</evidence>
<name>A0A816P8R3_9BILA</name>
<reference evidence="2" key="1">
    <citation type="submission" date="2021-02" db="EMBL/GenBank/DDBJ databases">
        <authorList>
            <person name="Nowell W R."/>
        </authorList>
    </citation>
    <scope>NUCLEOTIDE SEQUENCE</scope>
</reference>
<dbReference type="Proteomes" id="UP000663887">
    <property type="component" value="Unassembled WGS sequence"/>
</dbReference>
<gene>
    <name evidence="3" type="ORF">UXM345_LOCUS37844</name>
    <name evidence="2" type="ORF">XDN619_LOCUS7556</name>
</gene>
<dbReference type="EMBL" id="CAJOBF010022405">
    <property type="protein sequence ID" value="CAF4391277.1"/>
    <property type="molecule type" value="Genomic_DNA"/>
</dbReference>
<evidence type="ECO:0000313" key="4">
    <source>
        <dbReference type="Proteomes" id="UP000663887"/>
    </source>
</evidence>
<feature type="non-terminal residue" evidence="2">
    <location>
        <position position="1"/>
    </location>
</feature>
<dbReference type="EMBL" id="CAJNRG010002255">
    <property type="protein sequence ID" value="CAF2045513.1"/>
    <property type="molecule type" value="Genomic_DNA"/>
</dbReference>
<accession>A0A816P8R3</accession>
<dbReference type="AlphaFoldDB" id="A0A816P8R3"/>
<comment type="caution">
    <text evidence="2">The sequence shown here is derived from an EMBL/GenBank/DDBJ whole genome shotgun (WGS) entry which is preliminary data.</text>
</comment>
<sequence length="99" mass="10762">GADSNNIAQSSQLPQVEDIGPDNDAPNDLNEDDNCVLSRQAYRALLRDRARLEALENQLKLEATAQNAPITNIKNLVNNSLNMTTDNDANIPDTDNGTV</sequence>
<evidence type="ECO:0000256" key="1">
    <source>
        <dbReference type="SAM" id="MobiDB-lite"/>
    </source>
</evidence>
<dbReference type="Proteomes" id="UP000663842">
    <property type="component" value="Unassembled WGS sequence"/>
</dbReference>
<feature type="region of interest" description="Disordered" evidence="1">
    <location>
        <begin position="1"/>
        <end position="33"/>
    </location>
</feature>